<comment type="subcellular location">
    <subcellularLocation>
        <location evidence="1">Membrane</location>
    </subcellularLocation>
</comment>
<evidence type="ECO:0000313" key="6">
    <source>
        <dbReference type="EMBL" id="QFI64691.1"/>
    </source>
</evidence>
<organism evidence="6 7">
    <name type="scientific">Qipengyuania flava</name>
    <dbReference type="NCBI Taxonomy" id="192812"/>
    <lineage>
        <taxon>Bacteria</taxon>
        <taxon>Pseudomonadati</taxon>
        <taxon>Pseudomonadota</taxon>
        <taxon>Alphaproteobacteria</taxon>
        <taxon>Sphingomonadales</taxon>
        <taxon>Erythrobacteraceae</taxon>
        <taxon>Qipengyuania</taxon>
    </lineage>
</organism>
<reference evidence="7" key="1">
    <citation type="submission" date="2018-09" db="EMBL/GenBank/DDBJ databases">
        <title>Nocardia yunnanensis sp. nov., an actinomycete isolated from a soil sample.</title>
        <authorList>
            <person name="Zhang J."/>
        </authorList>
    </citation>
    <scope>NUCLEOTIDE SEQUENCE [LARGE SCALE GENOMIC DNA]</scope>
    <source>
        <strain evidence="7">21-3</strain>
    </source>
</reference>
<sequence>MPNRNGLSRQPPRHAPAVAKKPCQPRTALRASIKSPSEVARRALGTCLAVAAIAASHPVLAQDIGSAPSLDELIPDSAVENPDEWAQQGADGAASEGEVAEPDTDSPISDIPGIPVAWPEDIEIPALEPLEPEGDIRFADLLEDAPRIAFDEADLEEISNTLVLGFPQKEPPFTQRGDFVDRFEALSTIEELDDGDENVAQLAARASEDEELLRTLLRVYGYYDGEVIRTIGTRDAGEDAAEQRPRVRFDVIPGPRYTYGAINLGELAAAPDAEELRAAFGIQSGDYLQSDTIVDERFDLDRALGETGYAFAEIDEPELLIDHQRVEGDLTLPVRPNGKYVFGDVVSSDEAFLSGRHLASIARFEPGDTYQRSLEFDLRRAITATGLVSTVAVEAREVAPPQGDEPGVVAMDVTLERAKLRTISGAIGYGSEEGIRVQAAWEHRNLFPPEGALRLRGILGTREQLAGVTFRKNNFGGRDKVLTVDAYASSIDTTAYDARTVALTGTYERTSTLLFQKPLAWGVGAEILATDERNRIVDGVARPRQTYFVGSVFGRATIDTSDSLLDPTRGFRVTGFLAPETSRTQGEQYYYLRNRVDAAYYQSVGERTVLAARLAFAGIQGADLIGIAPSRRLYAGGGGSVRGYGYQAIGPKNEFMEPIGGRSLVEASFEARIGTGFFDGAVSVVPFFDLGSVSTSTTPDFGEIKMGAGVGLRYATGFGPIRVDVGVPLNPEPEDSPVAVYVSLGQAF</sequence>
<accession>A0A5P6NF85</accession>
<feature type="region of interest" description="Disordered" evidence="4">
    <location>
        <begin position="84"/>
        <end position="109"/>
    </location>
</feature>
<gene>
    <name evidence="6" type="ORF">D0Y83_07010</name>
</gene>
<name>A0A5P6NF85_9SPHN</name>
<dbReference type="EMBL" id="CP032228">
    <property type="protein sequence ID" value="QFI64691.1"/>
    <property type="molecule type" value="Genomic_DNA"/>
</dbReference>
<proteinExistence type="predicted"/>
<dbReference type="InterPro" id="IPR039910">
    <property type="entry name" value="D15-like"/>
</dbReference>
<dbReference type="PANTHER" id="PTHR12815">
    <property type="entry name" value="SORTING AND ASSEMBLY MACHINERY SAMM50 PROTEIN FAMILY MEMBER"/>
    <property type="match status" value="1"/>
</dbReference>
<evidence type="ECO:0000256" key="1">
    <source>
        <dbReference type="ARBA" id="ARBA00004370"/>
    </source>
</evidence>
<keyword evidence="3" id="KW-0472">Membrane</keyword>
<dbReference type="Gene3D" id="2.40.160.50">
    <property type="entry name" value="membrane protein fhac: a member of the omp85/tpsb transporter family"/>
    <property type="match status" value="1"/>
</dbReference>
<feature type="region of interest" description="Disordered" evidence="4">
    <location>
        <begin position="1"/>
        <end position="37"/>
    </location>
</feature>
<feature type="domain" description="Bacterial surface antigen (D15)" evidence="5">
    <location>
        <begin position="453"/>
        <end position="748"/>
    </location>
</feature>
<dbReference type="AlphaFoldDB" id="A0A5P6NF85"/>
<dbReference type="GO" id="GO:0019867">
    <property type="term" value="C:outer membrane"/>
    <property type="evidence" value="ECO:0007669"/>
    <property type="project" value="InterPro"/>
</dbReference>
<protein>
    <submittedName>
        <fullName evidence="6">Outer membrane protein assembly factor</fullName>
    </submittedName>
</protein>
<evidence type="ECO:0000313" key="7">
    <source>
        <dbReference type="Proteomes" id="UP000325385"/>
    </source>
</evidence>
<dbReference type="InterPro" id="IPR000184">
    <property type="entry name" value="Bac_surfAg_D15"/>
</dbReference>
<dbReference type="Proteomes" id="UP000325385">
    <property type="component" value="Chromosome"/>
</dbReference>
<evidence type="ECO:0000256" key="4">
    <source>
        <dbReference type="SAM" id="MobiDB-lite"/>
    </source>
</evidence>
<evidence type="ECO:0000256" key="3">
    <source>
        <dbReference type="ARBA" id="ARBA00023136"/>
    </source>
</evidence>
<keyword evidence="2" id="KW-1134">Transmembrane beta strand</keyword>
<dbReference type="Gene3D" id="3.10.20.310">
    <property type="entry name" value="membrane protein fhac"/>
    <property type="match status" value="2"/>
</dbReference>
<evidence type="ECO:0000256" key="2">
    <source>
        <dbReference type="ARBA" id="ARBA00022452"/>
    </source>
</evidence>
<evidence type="ECO:0000259" key="5">
    <source>
        <dbReference type="Pfam" id="PF01103"/>
    </source>
</evidence>
<keyword evidence="2" id="KW-0812">Transmembrane</keyword>
<dbReference type="PANTHER" id="PTHR12815:SF42">
    <property type="entry name" value="BACTERIAL SURFACE ANTIGEN (D15) DOMAIN-CONTAINING PROTEIN"/>
    <property type="match status" value="1"/>
</dbReference>
<dbReference type="Pfam" id="PF01103">
    <property type="entry name" value="Omp85"/>
    <property type="match status" value="1"/>
</dbReference>